<dbReference type="EMBL" id="AEYI02001516">
    <property type="protein sequence ID" value="KFG36438.1"/>
    <property type="molecule type" value="Genomic_DNA"/>
</dbReference>
<feature type="compositionally biased region" description="Basic and acidic residues" evidence="1">
    <location>
        <begin position="206"/>
        <end position="215"/>
    </location>
</feature>
<evidence type="ECO:0000313" key="3">
    <source>
        <dbReference type="Proteomes" id="UP000028828"/>
    </source>
</evidence>
<organism evidence="2 3">
    <name type="scientific">Toxoplasma gondii p89</name>
    <dbReference type="NCBI Taxonomy" id="943119"/>
    <lineage>
        <taxon>Eukaryota</taxon>
        <taxon>Sar</taxon>
        <taxon>Alveolata</taxon>
        <taxon>Apicomplexa</taxon>
        <taxon>Conoidasida</taxon>
        <taxon>Coccidia</taxon>
        <taxon>Eucoccidiorida</taxon>
        <taxon>Eimeriorina</taxon>
        <taxon>Sarcocystidae</taxon>
        <taxon>Toxoplasma</taxon>
    </lineage>
</organism>
<proteinExistence type="predicted"/>
<sequence length="666" mass="71502">MKGTGVTEMASEPHGQSENADIAAYSPLDTGLSLAPPTLSTIGSVGGGCPPQNEDRSTRRGNLLLLEPARGVQSTEKGGLGSCGQTPVDCSTHNDAFPSESFVDHFTPSTMPTSNKVGQRHFSSVLTASRASAMALNNPLVLKNSRAHRTPAAFSVHCETMPDREPECCDADITCLETALRGECVACSPIQKDVKSAGRGVNSAVGDRRETEKNPMADADGPPCPVIVRDSFSYWVIYKPPFWSCAAETEMKGYAESGAKGGTAPTLGSVIAYLQKHFPVTRSSAIYNNHINYGVLFPLETEWSGFLVVAKTFNAYTSLKKQLEVGKFHGTFQCVVKAAASELGQIARIPLLSADANSPSLLVTNREALGTMEAAPENMCVNISCSKKTKNGGASESSGLRQDAGCEHPFSGTETWSHVSLDCTFILGGASGDLPKSGLHRFLTFDDPFVQAVLAQTGRNGPCRRVFFHGTALSFYDIDARLEHVEKPTQEPRCDTREPTEEPGLPLCTFECALPMELEESLSDMRETNNVAAITPKKLEGSKGLQPSTGDMDTLQSNLTAHPYRKLSLAIVSLCAFTTGALLCRRLVISTGRWTAIQTAMASFSSNLLHFPKVDMAGVLATKHALLDAARFLKEGGLALQLQQIRMFALRLLSGEHHVPDNSLPS</sequence>
<evidence type="ECO:0000256" key="1">
    <source>
        <dbReference type="SAM" id="MobiDB-lite"/>
    </source>
</evidence>
<gene>
    <name evidence="2" type="ORF">TGP89_221265</name>
</gene>
<dbReference type="Proteomes" id="UP000028828">
    <property type="component" value="Unassembled WGS sequence"/>
</dbReference>
<dbReference type="AlphaFoldDB" id="A0A086JWC0"/>
<name>A0A086JWC0_TOXGO</name>
<accession>A0A086JWC0</accession>
<protein>
    <submittedName>
        <fullName evidence="2">Uncharacterized protein</fullName>
    </submittedName>
</protein>
<evidence type="ECO:0000313" key="2">
    <source>
        <dbReference type="EMBL" id="KFG36438.1"/>
    </source>
</evidence>
<reference evidence="2 3" key="1">
    <citation type="submission" date="2014-03" db="EMBL/GenBank/DDBJ databases">
        <authorList>
            <person name="Sibley D."/>
            <person name="Venepally P."/>
            <person name="Karamycheva S."/>
            <person name="Hadjithomas M."/>
            <person name="Khan A."/>
            <person name="Brunk B."/>
            <person name="Roos D."/>
            <person name="Caler E."/>
            <person name="Lorenzi H."/>
        </authorList>
    </citation>
    <scope>NUCLEOTIDE SEQUENCE [LARGE SCALE GENOMIC DNA]</scope>
    <source>
        <strain evidence="3">p89</strain>
    </source>
</reference>
<dbReference type="OrthoDB" id="424794at2759"/>
<comment type="caution">
    <text evidence="2">The sequence shown here is derived from an EMBL/GenBank/DDBJ whole genome shotgun (WGS) entry which is preliminary data.</text>
</comment>
<feature type="region of interest" description="Disordered" evidence="1">
    <location>
        <begin position="198"/>
        <end position="219"/>
    </location>
</feature>
<feature type="region of interest" description="Disordered" evidence="1">
    <location>
        <begin position="36"/>
        <end position="57"/>
    </location>
</feature>
<dbReference type="VEuPathDB" id="ToxoDB:TGP89_221265"/>